<dbReference type="Proteomes" id="UP000310636">
    <property type="component" value="Unassembled WGS sequence"/>
</dbReference>
<dbReference type="SMART" id="SM00387">
    <property type="entry name" value="HATPase_c"/>
    <property type="match status" value="1"/>
</dbReference>
<keyword evidence="14 24" id="KW-0418">Kinase</keyword>
<dbReference type="GO" id="GO:0046983">
    <property type="term" value="F:protein dimerization activity"/>
    <property type="evidence" value="ECO:0007669"/>
    <property type="project" value="InterPro"/>
</dbReference>
<accession>A0A4S4BGQ4</accession>
<dbReference type="InterPro" id="IPR005467">
    <property type="entry name" value="His_kinase_dom"/>
</dbReference>
<keyword evidence="18" id="KW-0902">Two-component regulatory system</keyword>
<evidence type="ECO:0000256" key="22">
    <source>
        <dbReference type="ARBA" id="ARBA00030800"/>
    </source>
</evidence>
<dbReference type="Gene3D" id="3.30.565.10">
    <property type="entry name" value="Histidine kinase-like ATPase, C-terminal domain"/>
    <property type="match status" value="1"/>
</dbReference>
<keyword evidence="16" id="KW-1133">Transmembrane helix</keyword>
<dbReference type="InterPro" id="IPR050482">
    <property type="entry name" value="Sensor_HK_TwoCompSys"/>
</dbReference>
<evidence type="ECO:0000256" key="15">
    <source>
        <dbReference type="ARBA" id="ARBA00022840"/>
    </source>
</evidence>
<dbReference type="InterPro" id="IPR003594">
    <property type="entry name" value="HATPase_dom"/>
</dbReference>
<keyword evidence="19" id="KW-0411">Iron-sulfur</keyword>
<evidence type="ECO:0000256" key="8">
    <source>
        <dbReference type="ARBA" id="ARBA00022485"/>
    </source>
</evidence>
<evidence type="ECO:0000256" key="19">
    <source>
        <dbReference type="ARBA" id="ARBA00023014"/>
    </source>
</evidence>
<evidence type="ECO:0000256" key="12">
    <source>
        <dbReference type="ARBA" id="ARBA00022723"/>
    </source>
</evidence>
<keyword evidence="10" id="KW-0808">Transferase</keyword>
<reference evidence="24 25" key="1">
    <citation type="submission" date="2019-04" db="EMBL/GenBank/DDBJ databases">
        <title>Cohnella sp. nov. isolated from preserved vegetables.</title>
        <authorList>
            <person name="Lin S.-Y."/>
            <person name="Hung M.-H."/>
            <person name="Young C.-C."/>
        </authorList>
    </citation>
    <scope>NUCLEOTIDE SEQUENCE [LARGE SCALE GENOMIC DNA]</scope>
    <source>
        <strain evidence="24 25">CC-MHH1044</strain>
    </source>
</reference>
<evidence type="ECO:0000256" key="13">
    <source>
        <dbReference type="ARBA" id="ARBA00022741"/>
    </source>
</evidence>
<keyword evidence="17" id="KW-0408">Iron</keyword>
<dbReference type="Pfam" id="PF07730">
    <property type="entry name" value="HisKA_3"/>
    <property type="match status" value="1"/>
</dbReference>
<sequence>MERVKTGMAIQSESGLEPYVLFEERTRIAEELHDRICPHLFGIACAVHSVEQEWGSLSEEQKLEQLREIQAAASTASREMRATIYDLSSAEEEGASWLDGIRSLLHSLGKLNGVRIGFCAPDSVCRLSVHQRKALYRIISEAAGNAIRHGECSEVNVKLSMLRSSVTLRVSDNGRGFDACARLAKEKEYGFGLRNMRQQATSLGGSMQICSQPGSGARIVVRLPI</sequence>
<evidence type="ECO:0000256" key="6">
    <source>
        <dbReference type="ARBA" id="ARBA00017322"/>
    </source>
</evidence>
<comment type="cofactor">
    <cofactor evidence="2">
        <name>[4Fe-4S] cluster</name>
        <dbReference type="ChEBI" id="CHEBI:49883"/>
    </cofactor>
</comment>
<dbReference type="InterPro" id="IPR004358">
    <property type="entry name" value="Sig_transdc_His_kin-like_C"/>
</dbReference>
<evidence type="ECO:0000256" key="21">
    <source>
        <dbReference type="ARBA" id="ARBA00024827"/>
    </source>
</evidence>
<dbReference type="GO" id="GO:0005886">
    <property type="term" value="C:plasma membrane"/>
    <property type="evidence" value="ECO:0007669"/>
    <property type="project" value="UniProtKB-SubCell"/>
</dbReference>
<evidence type="ECO:0000313" key="25">
    <source>
        <dbReference type="Proteomes" id="UP000310636"/>
    </source>
</evidence>
<proteinExistence type="predicted"/>
<comment type="caution">
    <text evidence="24">The sequence shown here is derived from an EMBL/GenBank/DDBJ whole genome shotgun (WGS) entry which is preliminary data.</text>
</comment>
<keyword evidence="9" id="KW-0963">Cytoplasm</keyword>
<dbReference type="EMBL" id="SSOB01000051">
    <property type="protein sequence ID" value="THF73653.1"/>
    <property type="molecule type" value="Genomic_DNA"/>
</dbReference>
<dbReference type="SUPFAM" id="SSF55874">
    <property type="entry name" value="ATPase domain of HSP90 chaperone/DNA topoisomerase II/histidine kinase"/>
    <property type="match status" value="1"/>
</dbReference>
<dbReference type="PANTHER" id="PTHR24421">
    <property type="entry name" value="NITRATE/NITRITE SENSOR PROTEIN NARX-RELATED"/>
    <property type="match status" value="1"/>
</dbReference>
<dbReference type="EC" id="2.7.13.3" evidence="5"/>
<evidence type="ECO:0000313" key="24">
    <source>
        <dbReference type="EMBL" id="THF73653.1"/>
    </source>
</evidence>
<dbReference type="InterPro" id="IPR011712">
    <property type="entry name" value="Sig_transdc_His_kin_sub3_dim/P"/>
</dbReference>
<comment type="subcellular location">
    <subcellularLocation>
        <location evidence="4">Cell membrane</location>
        <topology evidence="4">Multi-pass membrane protein</topology>
    </subcellularLocation>
    <subcellularLocation>
        <location evidence="3">Cytoplasm</location>
    </subcellularLocation>
</comment>
<keyword evidence="7" id="KW-1003">Cell membrane</keyword>
<dbReference type="PRINTS" id="PR00344">
    <property type="entry name" value="BCTRLSENSOR"/>
</dbReference>
<evidence type="ECO:0000256" key="11">
    <source>
        <dbReference type="ARBA" id="ARBA00022692"/>
    </source>
</evidence>
<protein>
    <recommendedName>
        <fullName evidence="6">Oxygen sensor histidine kinase NreB</fullName>
        <ecNumber evidence="5">2.7.13.3</ecNumber>
    </recommendedName>
    <alternativeName>
        <fullName evidence="22">Nitrogen regulation protein B</fullName>
    </alternativeName>
</protein>
<dbReference type="OrthoDB" id="9781904at2"/>
<evidence type="ECO:0000256" key="9">
    <source>
        <dbReference type="ARBA" id="ARBA00022490"/>
    </source>
</evidence>
<dbReference type="GO" id="GO:0051539">
    <property type="term" value="F:4 iron, 4 sulfur cluster binding"/>
    <property type="evidence" value="ECO:0007669"/>
    <property type="project" value="UniProtKB-KW"/>
</dbReference>
<keyword evidence="15" id="KW-0067">ATP-binding</keyword>
<evidence type="ECO:0000256" key="7">
    <source>
        <dbReference type="ARBA" id="ARBA00022475"/>
    </source>
</evidence>
<evidence type="ECO:0000256" key="14">
    <source>
        <dbReference type="ARBA" id="ARBA00022777"/>
    </source>
</evidence>
<name>A0A4S4BGQ4_9BACL</name>
<evidence type="ECO:0000256" key="5">
    <source>
        <dbReference type="ARBA" id="ARBA00012438"/>
    </source>
</evidence>
<keyword evidence="12" id="KW-0479">Metal-binding</keyword>
<evidence type="ECO:0000256" key="10">
    <source>
        <dbReference type="ARBA" id="ARBA00022679"/>
    </source>
</evidence>
<dbReference type="PROSITE" id="PS50109">
    <property type="entry name" value="HIS_KIN"/>
    <property type="match status" value="1"/>
</dbReference>
<dbReference type="GO" id="GO:0005737">
    <property type="term" value="C:cytoplasm"/>
    <property type="evidence" value="ECO:0007669"/>
    <property type="project" value="UniProtKB-SubCell"/>
</dbReference>
<keyword evidence="20" id="KW-0472">Membrane</keyword>
<comment type="catalytic activity">
    <reaction evidence="1">
        <text>ATP + protein L-histidine = ADP + protein N-phospho-L-histidine.</text>
        <dbReference type="EC" id="2.7.13.3"/>
    </reaction>
</comment>
<evidence type="ECO:0000256" key="2">
    <source>
        <dbReference type="ARBA" id="ARBA00001966"/>
    </source>
</evidence>
<keyword evidence="11" id="KW-0812">Transmembrane</keyword>
<dbReference type="GO" id="GO:0005524">
    <property type="term" value="F:ATP binding"/>
    <property type="evidence" value="ECO:0007669"/>
    <property type="project" value="UniProtKB-KW"/>
</dbReference>
<evidence type="ECO:0000256" key="17">
    <source>
        <dbReference type="ARBA" id="ARBA00023004"/>
    </source>
</evidence>
<comment type="function">
    <text evidence="21">Member of the two-component regulatory system NreB/NreC involved in the control of dissimilatory nitrate/nitrite reduction in response to oxygen. NreB functions as a direct oxygen sensor histidine kinase which is autophosphorylated, in the absence of oxygen, probably at the conserved histidine residue, and transfers its phosphate group probably to a conserved aspartate residue of NreC. NreB/NreC activates the expression of the nitrate (narGHJI) and nitrite (nir) reductase operons, as well as the putative nitrate transporter gene narT.</text>
</comment>
<evidence type="ECO:0000259" key="23">
    <source>
        <dbReference type="PROSITE" id="PS50109"/>
    </source>
</evidence>
<keyword evidence="8" id="KW-0004">4Fe-4S</keyword>
<keyword evidence="25" id="KW-1185">Reference proteome</keyword>
<dbReference type="Gene3D" id="1.20.5.1930">
    <property type="match status" value="1"/>
</dbReference>
<dbReference type="GO" id="GO:0046872">
    <property type="term" value="F:metal ion binding"/>
    <property type="evidence" value="ECO:0007669"/>
    <property type="project" value="UniProtKB-KW"/>
</dbReference>
<feature type="domain" description="Histidine kinase" evidence="23">
    <location>
        <begin position="135"/>
        <end position="225"/>
    </location>
</feature>
<dbReference type="CDD" id="cd16917">
    <property type="entry name" value="HATPase_UhpB-NarQ-NarX-like"/>
    <property type="match status" value="1"/>
</dbReference>
<dbReference type="PANTHER" id="PTHR24421:SF37">
    <property type="entry name" value="SENSOR HISTIDINE KINASE NARS"/>
    <property type="match status" value="1"/>
</dbReference>
<dbReference type="GO" id="GO:0000155">
    <property type="term" value="F:phosphorelay sensor kinase activity"/>
    <property type="evidence" value="ECO:0007669"/>
    <property type="project" value="InterPro"/>
</dbReference>
<evidence type="ECO:0000256" key="16">
    <source>
        <dbReference type="ARBA" id="ARBA00022989"/>
    </source>
</evidence>
<keyword evidence="13" id="KW-0547">Nucleotide-binding</keyword>
<evidence type="ECO:0000256" key="4">
    <source>
        <dbReference type="ARBA" id="ARBA00004651"/>
    </source>
</evidence>
<organism evidence="24 25">
    <name type="scientific">Cohnella fermenti</name>
    <dbReference type="NCBI Taxonomy" id="2565925"/>
    <lineage>
        <taxon>Bacteria</taxon>
        <taxon>Bacillati</taxon>
        <taxon>Bacillota</taxon>
        <taxon>Bacilli</taxon>
        <taxon>Bacillales</taxon>
        <taxon>Paenibacillaceae</taxon>
        <taxon>Cohnella</taxon>
    </lineage>
</organism>
<gene>
    <name evidence="24" type="ORF">E6C55_28100</name>
</gene>
<dbReference type="Pfam" id="PF02518">
    <property type="entry name" value="HATPase_c"/>
    <property type="match status" value="1"/>
</dbReference>
<evidence type="ECO:0000256" key="3">
    <source>
        <dbReference type="ARBA" id="ARBA00004496"/>
    </source>
</evidence>
<dbReference type="InterPro" id="IPR036890">
    <property type="entry name" value="HATPase_C_sf"/>
</dbReference>
<dbReference type="AlphaFoldDB" id="A0A4S4BGQ4"/>
<evidence type="ECO:0000256" key="18">
    <source>
        <dbReference type="ARBA" id="ARBA00023012"/>
    </source>
</evidence>
<evidence type="ECO:0000256" key="20">
    <source>
        <dbReference type="ARBA" id="ARBA00023136"/>
    </source>
</evidence>
<evidence type="ECO:0000256" key="1">
    <source>
        <dbReference type="ARBA" id="ARBA00000085"/>
    </source>
</evidence>